<keyword evidence="3" id="KW-1185">Reference proteome</keyword>
<feature type="region of interest" description="Disordered" evidence="1">
    <location>
        <begin position="1"/>
        <end position="31"/>
    </location>
</feature>
<evidence type="ECO:0000313" key="2">
    <source>
        <dbReference type="EMBL" id="OQV23191.1"/>
    </source>
</evidence>
<name>A0A1W0X7G1_HYPEX</name>
<dbReference type="AlphaFoldDB" id="A0A1W0X7G1"/>
<feature type="compositionally biased region" description="Basic and acidic residues" evidence="1">
    <location>
        <begin position="1"/>
        <end position="11"/>
    </location>
</feature>
<gene>
    <name evidence="2" type="ORF">BV898_02924</name>
</gene>
<dbReference type="Proteomes" id="UP000192578">
    <property type="component" value="Unassembled WGS sequence"/>
</dbReference>
<sequence length="132" mass="15082">MRPLVSRKEEPPLYSPSLSPSPSPSLSPSALRESPFPTTVKRWGDFGLGIDVIWWNSFDVLVGSWRNQRFSMAKFARKFFPRGWISIRREYSELDEVLFSGSLLPFKAANLAASSRERRKRCDHFGGPMDVC</sequence>
<protein>
    <submittedName>
        <fullName evidence="2">Uncharacterized protein</fullName>
    </submittedName>
</protein>
<evidence type="ECO:0000313" key="3">
    <source>
        <dbReference type="Proteomes" id="UP000192578"/>
    </source>
</evidence>
<dbReference type="EMBL" id="MTYJ01000013">
    <property type="protein sequence ID" value="OQV23191.1"/>
    <property type="molecule type" value="Genomic_DNA"/>
</dbReference>
<accession>A0A1W0X7G1</accession>
<organism evidence="2 3">
    <name type="scientific">Hypsibius exemplaris</name>
    <name type="common">Freshwater tardigrade</name>
    <dbReference type="NCBI Taxonomy" id="2072580"/>
    <lineage>
        <taxon>Eukaryota</taxon>
        <taxon>Metazoa</taxon>
        <taxon>Ecdysozoa</taxon>
        <taxon>Tardigrada</taxon>
        <taxon>Eutardigrada</taxon>
        <taxon>Parachela</taxon>
        <taxon>Hypsibioidea</taxon>
        <taxon>Hypsibiidae</taxon>
        <taxon>Hypsibius</taxon>
    </lineage>
</organism>
<evidence type="ECO:0000256" key="1">
    <source>
        <dbReference type="SAM" id="MobiDB-lite"/>
    </source>
</evidence>
<proteinExistence type="predicted"/>
<reference evidence="3" key="1">
    <citation type="submission" date="2017-01" db="EMBL/GenBank/DDBJ databases">
        <title>Comparative genomics of anhydrobiosis in the tardigrade Hypsibius dujardini.</title>
        <authorList>
            <person name="Yoshida Y."/>
            <person name="Koutsovoulos G."/>
            <person name="Laetsch D."/>
            <person name="Stevens L."/>
            <person name="Kumar S."/>
            <person name="Horikawa D."/>
            <person name="Ishino K."/>
            <person name="Komine S."/>
            <person name="Tomita M."/>
            <person name="Blaxter M."/>
            <person name="Arakawa K."/>
        </authorList>
    </citation>
    <scope>NUCLEOTIDE SEQUENCE [LARGE SCALE GENOMIC DNA]</scope>
    <source>
        <strain evidence="3">Z151</strain>
    </source>
</reference>
<comment type="caution">
    <text evidence="2">The sequence shown here is derived from an EMBL/GenBank/DDBJ whole genome shotgun (WGS) entry which is preliminary data.</text>
</comment>